<proteinExistence type="predicted"/>
<evidence type="ECO:0000313" key="2">
    <source>
        <dbReference type="EMBL" id="PJE69198.1"/>
    </source>
</evidence>
<feature type="domain" description="ChrB C-terminal" evidence="1">
    <location>
        <begin position="5"/>
        <end position="152"/>
    </location>
</feature>
<comment type="caution">
    <text evidence="2">The sequence shown here is derived from an EMBL/GenBank/DDBJ whole genome shotgun (WGS) entry which is preliminary data.</text>
</comment>
<dbReference type="SUPFAM" id="SSF64182">
    <property type="entry name" value="DHH phosphoesterases"/>
    <property type="match status" value="1"/>
</dbReference>
<protein>
    <recommendedName>
        <fullName evidence="1">ChrB C-terminal domain-containing protein</fullName>
    </recommendedName>
</protein>
<organism evidence="2 3">
    <name type="scientific">Candidatus Shapirobacteria bacterium CG10_big_fil_rev_8_21_14_0_10_38_14</name>
    <dbReference type="NCBI Taxonomy" id="1974483"/>
    <lineage>
        <taxon>Bacteria</taxon>
        <taxon>Candidatus Shapironibacteriota</taxon>
    </lineage>
</organism>
<dbReference type="Pfam" id="PF09828">
    <property type="entry name" value="ChrB_C"/>
    <property type="match status" value="1"/>
</dbReference>
<sequence>MKKIITHLNPDLDAVTSVWLIKRFLPGWQGAEIGFAESTVSVEKAKEINQNPDILYVDVGRGKLDHHQTDKYLSAAKLCLNYIKPTGHLDQQTLQSLVAVVTQIDNARDLKWEEVGKERYQFYLHTLIDGLRSLAKSDQQVMEFGFRALDAVLLNLKNKIRAEEELKEGREFQTLWGKGVAVESANKHVLWRGEIQGYALVVKKDPETGGVQIYSRPDSKVDLTGAYNKFRRLDPDSDWFLHASKRLLLNQASVNPNMRPTKLSLEKIIEVLRKKGGA</sequence>
<dbReference type="EMBL" id="PFEL01000046">
    <property type="protein sequence ID" value="PJE69198.1"/>
    <property type="molecule type" value="Genomic_DNA"/>
</dbReference>
<dbReference type="InterPro" id="IPR018634">
    <property type="entry name" value="ChrB_C"/>
</dbReference>
<evidence type="ECO:0000259" key="1">
    <source>
        <dbReference type="Pfam" id="PF09828"/>
    </source>
</evidence>
<evidence type="ECO:0000313" key="3">
    <source>
        <dbReference type="Proteomes" id="UP000229500"/>
    </source>
</evidence>
<dbReference type="Proteomes" id="UP000229500">
    <property type="component" value="Unassembled WGS sequence"/>
</dbReference>
<reference evidence="3" key="1">
    <citation type="submission" date="2017-09" db="EMBL/GenBank/DDBJ databases">
        <title>Depth-based differentiation of microbial function through sediment-hosted aquifers and enrichment of novel symbionts in the deep terrestrial subsurface.</title>
        <authorList>
            <person name="Probst A.J."/>
            <person name="Ladd B."/>
            <person name="Jarett J.K."/>
            <person name="Geller-Mcgrath D.E."/>
            <person name="Sieber C.M.K."/>
            <person name="Emerson J.B."/>
            <person name="Anantharaman K."/>
            <person name="Thomas B.C."/>
            <person name="Malmstrom R."/>
            <person name="Stieglmeier M."/>
            <person name="Klingl A."/>
            <person name="Woyke T."/>
            <person name="Ryan C.M."/>
            <person name="Banfield J.F."/>
        </authorList>
    </citation>
    <scope>NUCLEOTIDE SEQUENCE [LARGE SCALE GENOMIC DNA]</scope>
</reference>
<dbReference type="AlphaFoldDB" id="A0A2M8L5Z0"/>
<name>A0A2M8L5Z0_9BACT</name>
<gene>
    <name evidence="2" type="ORF">COU96_01015</name>
</gene>
<dbReference type="InterPro" id="IPR038763">
    <property type="entry name" value="DHH_sf"/>
</dbReference>
<accession>A0A2M8L5Z0</accession>